<accession>A0A0M3HSA5</accession>
<evidence type="ECO:0000313" key="1">
    <source>
        <dbReference type="Proteomes" id="UP000036681"/>
    </source>
</evidence>
<organism evidence="1 2">
    <name type="scientific">Ascaris lumbricoides</name>
    <name type="common">Giant roundworm</name>
    <dbReference type="NCBI Taxonomy" id="6252"/>
    <lineage>
        <taxon>Eukaryota</taxon>
        <taxon>Metazoa</taxon>
        <taxon>Ecdysozoa</taxon>
        <taxon>Nematoda</taxon>
        <taxon>Chromadorea</taxon>
        <taxon>Rhabditida</taxon>
        <taxon>Spirurina</taxon>
        <taxon>Ascaridomorpha</taxon>
        <taxon>Ascaridoidea</taxon>
        <taxon>Ascarididae</taxon>
        <taxon>Ascaris</taxon>
    </lineage>
</organism>
<reference evidence="2" key="1">
    <citation type="submission" date="2017-02" db="UniProtKB">
        <authorList>
            <consortium name="WormBaseParasite"/>
        </authorList>
    </citation>
    <scope>IDENTIFICATION</scope>
</reference>
<sequence length="114" mass="12697">MISVDIIFLVDSFIAKRENTLKTCSSVERRTVELARHALMDSAHLMNGIVPITTAIDQPIDGAQQTGSVQSSNFLSHLKRHRNIKTQEDVYMQEDSMKGTGQPNISAALANWQQ</sequence>
<protein>
    <submittedName>
        <fullName evidence="2">Uncharacterized protein</fullName>
    </submittedName>
</protein>
<keyword evidence="1" id="KW-1185">Reference proteome</keyword>
<proteinExistence type="predicted"/>
<dbReference type="WBParaSite" id="ALUE_0000532301-mRNA-1">
    <property type="protein sequence ID" value="ALUE_0000532301-mRNA-1"/>
    <property type="gene ID" value="ALUE_0000532301"/>
</dbReference>
<evidence type="ECO:0000313" key="2">
    <source>
        <dbReference type="WBParaSite" id="ALUE_0000532301-mRNA-1"/>
    </source>
</evidence>
<dbReference type="Proteomes" id="UP000036681">
    <property type="component" value="Unplaced"/>
</dbReference>
<name>A0A0M3HSA5_ASCLU</name>
<dbReference type="AlphaFoldDB" id="A0A0M3HSA5"/>